<proteinExistence type="predicted"/>
<sequence length="252" mass="29872">MTASVPRDIQAFLDDYPNQRDDKPASANLEFYSNHRRCRPDNMLIDEIHQRWFGDYNKLERKHGFIQWLFPIRELGVNYESQPLQKHEREAMKTNEEVVQRVIQSYRLMLDFYGMQLESTETGLLARVEPESKNAERYANLNRSFHNYLRISRILKSLSEMGLERLNAGFLLFVLNEQSEHNELYNHTLADSMDRWWANCIRNEEERVWIASTIRKVRQGASFTRAMYEQALERRKATGSIVEKEDDDGTTD</sequence>
<dbReference type="Proteomes" id="UP001148662">
    <property type="component" value="Unassembled WGS sequence"/>
</dbReference>
<evidence type="ECO:0000313" key="1">
    <source>
        <dbReference type="EMBL" id="KAJ3539036.1"/>
    </source>
</evidence>
<comment type="caution">
    <text evidence="1">The sequence shown here is derived from an EMBL/GenBank/DDBJ whole genome shotgun (WGS) entry which is preliminary data.</text>
</comment>
<protein>
    <submittedName>
        <fullName evidence="1">Uncharacterized protein</fullName>
    </submittedName>
</protein>
<dbReference type="EMBL" id="JANHOG010001322">
    <property type="protein sequence ID" value="KAJ3539036.1"/>
    <property type="molecule type" value="Genomic_DNA"/>
</dbReference>
<name>A0ACC1SG91_9APHY</name>
<accession>A0ACC1SG91</accession>
<evidence type="ECO:0000313" key="2">
    <source>
        <dbReference type="Proteomes" id="UP001148662"/>
    </source>
</evidence>
<organism evidence="1 2">
    <name type="scientific">Phlebia brevispora</name>
    <dbReference type="NCBI Taxonomy" id="194682"/>
    <lineage>
        <taxon>Eukaryota</taxon>
        <taxon>Fungi</taxon>
        <taxon>Dikarya</taxon>
        <taxon>Basidiomycota</taxon>
        <taxon>Agaricomycotina</taxon>
        <taxon>Agaricomycetes</taxon>
        <taxon>Polyporales</taxon>
        <taxon>Meruliaceae</taxon>
        <taxon>Phlebia</taxon>
    </lineage>
</organism>
<gene>
    <name evidence="1" type="ORF">NM688_g6426</name>
</gene>
<keyword evidence="2" id="KW-1185">Reference proteome</keyword>
<reference evidence="1" key="1">
    <citation type="submission" date="2022-07" db="EMBL/GenBank/DDBJ databases">
        <title>Genome Sequence of Phlebia brevispora.</title>
        <authorList>
            <person name="Buettner E."/>
        </authorList>
    </citation>
    <scope>NUCLEOTIDE SEQUENCE</scope>
    <source>
        <strain evidence="1">MPL23</strain>
    </source>
</reference>